<evidence type="ECO:0000256" key="1">
    <source>
        <dbReference type="SAM" id="MobiDB-lite"/>
    </source>
</evidence>
<keyword evidence="3" id="KW-0378">Hydrolase</keyword>
<dbReference type="GO" id="GO:0016579">
    <property type="term" value="P:protein deubiquitination"/>
    <property type="evidence" value="ECO:0007669"/>
    <property type="project" value="TreeGrafter"/>
</dbReference>
<evidence type="ECO:0000313" key="4">
    <source>
        <dbReference type="Proteomes" id="UP000224006"/>
    </source>
</evidence>
<feature type="region of interest" description="Disordered" evidence="1">
    <location>
        <begin position="193"/>
        <end position="225"/>
    </location>
</feature>
<protein>
    <submittedName>
        <fullName evidence="3">OTU family cysteine protease</fullName>
    </submittedName>
</protein>
<dbReference type="RefSeq" id="XP_029217586.1">
    <property type="nucleotide sequence ID" value="XM_029366155.1"/>
</dbReference>
<proteinExistence type="predicted"/>
<dbReference type="GeneID" id="40312720"/>
<feature type="region of interest" description="Disordered" evidence="1">
    <location>
        <begin position="139"/>
        <end position="159"/>
    </location>
</feature>
<dbReference type="InterPro" id="IPR038765">
    <property type="entry name" value="Papain-like_cys_pep_sf"/>
</dbReference>
<dbReference type="SUPFAM" id="SSF54001">
    <property type="entry name" value="Cysteine proteinases"/>
    <property type="match status" value="1"/>
</dbReference>
<name>A0A2A9MD87_BESBE</name>
<dbReference type="CDD" id="cd22744">
    <property type="entry name" value="OTU"/>
    <property type="match status" value="1"/>
</dbReference>
<dbReference type="GO" id="GO:0006508">
    <property type="term" value="P:proteolysis"/>
    <property type="evidence" value="ECO:0007669"/>
    <property type="project" value="UniProtKB-KW"/>
</dbReference>
<keyword evidence="3" id="KW-0645">Protease</keyword>
<dbReference type="PANTHER" id="PTHR12419">
    <property type="entry name" value="OTU DOMAIN CONTAINING PROTEIN"/>
    <property type="match status" value="1"/>
</dbReference>
<dbReference type="InterPro" id="IPR050704">
    <property type="entry name" value="Peptidase_C85-like"/>
</dbReference>
<reference evidence="3 4" key="1">
    <citation type="submission" date="2017-09" db="EMBL/GenBank/DDBJ databases">
        <title>Genome sequencing of Besnoitia besnoiti strain Bb-Ger1.</title>
        <authorList>
            <person name="Schares G."/>
            <person name="Venepally P."/>
            <person name="Lorenzi H.A."/>
        </authorList>
    </citation>
    <scope>NUCLEOTIDE SEQUENCE [LARGE SCALE GENOMIC DNA]</scope>
    <source>
        <strain evidence="3 4">Bb-Ger1</strain>
    </source>
</reference>
<keyword evidence="4" id="KW-1185">Reference proteome</keyword>
<feature type="domain" description="OTU" evidence="2">
    <location>
        <begin position="267"/>
        <end position="442"/>
    </location>
</feature>
<dbReference type="PANTHER" id="PTHR12419:SF11">
    <property type="entry name" value="OTU DOMAIN-CONTAINING PROTEIN DDB_G0284757"/>
    <property type="match status" value="1"/>
</dbReference>
<sequence length="445" mass="50103">MEQAKPFYTYPAARQARGTRKLFSSRLSGWGARFGKPFLERAAQLLSRRLGAVKCRCDLLGAVPKAMPAGTTSGAFFRVGPRDPGEQQLALYTQECDDAHRVASSHMDWLPARTAGTYLEPLPEELTTVFEEEYRDIPEELADSEGPPTRVSSPRGSTDELCATGTRLAPFSRATVALHSRVFDGFQPVTPTLADTTSAGRQASQETVKRPLYNSKPPEAALPPSKLPFIAPDEQYRRQLASVLGTPAQKLSMSSQPHLSFYHAAVVGKRDVCPDGNCQFRSASYALLGTEAAHGEIRRQVSAYLRRHLDRFNWLICPDRLEEDERRMAPLDKRYGTRVPHRRSRRQPTLTTDQLKENWITRLGDSRYGIWGDESTLVGLAEVYRLRIVVEQQDRNCRRATQMGSHAVQVFKPDDSPPDDDIPTIFLGYEVRRQHYNVIDRVCKQ</sequence>
<dbReference type="AlphaFoldDB" id="A0A2A9MD87"/>
<dbReference type="InterPro" id="IPR003323">
    <property type="entry name" value="OTU_dom"/>
</dbReference>
<accession>A0A2A9MD87</accession>
<feature type="compositionally biased region" description="Polar residues" evidence="1">
    <location>
        <begin position="193"/>
        <end position="206"/>
    </location>
</feature>
<dbReference type="EMBL" id="NWUJ01000008">
    <property type="protein sequence ID" value="PFH33577.1"/>
    <property type="molecule type" value="Genomic_DNA"/>
</dbReference>
<dbReference type="PROSITE" id="PS50802">
    <property type="entry name" value="OTU"/>
    <property type="match status" value="1"/>
</dbReference>
<dbReference type="VEuPathDB" id="ToxoDB:BESB_077940"/>
<dbReference type="GO" id="GO:0004843">
    <property type="term" value="F:cysteine-type deubiquitinase activity"/>
    <property type="evidence" value="ECO:0007669"/>
    <property type="project" value="TreeGrafter"/>
</dbReference>
<dbReference type="KEGG" id="bbes:BESB_077940"/>
<gene>
    <name evidence="3" type="ORF">BESB_077940</name>
</gene>
<dbReference type="Gene3D" id="3.90.70.80">
    <property type="match status" value="1"/>
</dbReference>
<dbReference type="OrthoDB" id="415023at2759"/>
<dbReference type="Proteomes" id="UP000224006">
    <property type="component" value="Chromosome VII"/>
</dbReference>
<organism evidence="3 4">
    <name type="scientific">Besnoitia besnoiti</name>
    <name type="common">Apicomplexan protozoan</name>
    <dbReference type="NCBI Taxonomy" id="94643"/>
    <lineage>
        <taxon>Eukaryota</taxon>
        <taxon>Sar</taxon>
        <taxon>Alveolata</taxon>
        <taxon>Apicomplexa</taxon>
        <taxon>Conoidasida</taxon>
        <taxon>Coccidia</taxon>
        <taxon>Eucoccidiorida</taxon>
        <taxon>Eimeriorina</taxon>
        <taxon>Sarcocystidae</taxon>
        <taxon>Besnoitia</taxon>
    </lineage>
</organism>
<evidence type="ECO:0000259" key="2">
    <source>
        <dbReference type="PROSITE" id="PS50802"/>
    </source>
</evidence>
<comment type="caution">
    <text evidence="3">The sequence shown here is derived from an EMBL/GenBank/DDBJ whole genome shotgun (WGS) entry which is preliminary data.</text>
</comment>
<evidence type="ECO:0000313" key="3">
    <source>
        <dbReference type="EMBL" id="PFH33577.1"/>
    </source>
</evidence>